<evidence type="ECO:0008006" key="4">
    <source>
        <dbReference type="Google" id="ProtNLM"/>
    </source>
</evidence>
<evidence type="ECO:0000313" key="2">
    <source>
        <dbReference type="EMBL" id="CAK3928391.1"/>
    </source>
</evidence>
<accession>A0AAI8YVT0</accession>
<evidence type="ECO:0000313" key="3">
    <source>
        <dbReference type="Proteomes" id="UP001296104"/>
    </source>
</evidence>
<name>A0AAI8YVT0_9PEZI</name>
<feature type="region of interest" description="Disordered" evidence="1">
    <location>
        <begin position="169"/>
        <end position="193"/>
    </location>
</feature>
<protein>
    <recommendedName>
        <fullName evidence="4">F-box domain-containing protein</fullName>
    </recommendedName>
</protein>
<dbReference type="AlphaFoldDB" id="A0AAI8YVT0"/>
<sequence>MASASSSSSIAERKVGFLDLPVELRNEIYELSTVQILPVTIVSCRVSEPAISKLNRKTRAEALPIFYGQNIFGSPHRQGLSTFLQSLDRERVHMLRNVRLAYVAKPLNDAYVTLRSVTYGGDHVLSEGLVHVMIDVEPVRSSMWDAAEQRRGAQLLQLVPRGRRRAITPPGRFWANNQAQSQQGSSSSSSSSGSLWSFVRLSRNSVRPTRSEPIWVSLATLKEYAQLHLGGPIHREKDIKWNLEDGGLKISEVE</sequence>
<organism evidence="2 3">
    <name type="scientific">Lecanosticta acicola</name>
    <dbReference type="NCBI Taxonomy" id="111012"/>
    <lineage>
        <taxon>Eukaryota</taxon>
        <taxon>Fungi</taxon>
        <taxon>Dikarya</taxon>
        <taxon>Ascomycota</taxon>
        <taxon>Pezizomycotina</taxon>
        <taxon>Dothideomycetes</taxon>
        <taxon>Dothideomycetidae</taxon>
        <taxon>Mycosphaerellales</taxon>
        <taxon>Mycosphaerellaceae</taxon>
        <taxon>Lecanosticta</taxon>
    </lineage>
</organism>
<gene>
    <name evidence="2" type="ORF">LECACI_7A002891</name>
</gene>
<evidence type="ECO:0000256" key="1">
    <source>
        <dbReference type="SAM" id="MobiDB-lite"/>
    </source>
</evidence>
<comment type="caution">
    <text evidence="2">The sequence shown here is derived from an EMBL/GenBank/DDBJ whole genome shotgun (WGS) entry which is preliminary data.</text>
</comment>
<dbReference type="Proteomes" id="UP001296104">
    <property type="component" value="Unassembled WGS sequence"/>
</dbReference>
<feature type="compositionally biased region" description="Low complexity" evidence="1">
    <location>
        <begin position="180"/>
        <end position="193"/>
    </location>
</feature>
<keyword evidence="3" id="KW-1185">Reference proteome</keyword>
<dbReference type="EMBL" id="CAVMBE010000013">
    <property type="protein sequence ID" value="CAK3928391.1"/>
    <property type="molecule type" value="Genomic_DNA"/>
</dbReference>
<reference evidence="2" key="1">
    <citation type="submission" date="2023-11" db="EMBL/GenBank/DDBJ databases">
        <authorList>
            <person name="Alioto T."/>
            <person name="Alioto T."/>
            <person name="Gomez Garrido J."/>
        </authorList>
    </citation>
    <scope>NUCLEOTIDE SEQUENCE</scope>
</reference>
<proteinExistence type="predicted"/>